<feature type="compositionally biased region" description="Basic residues" evidence="1">
    <location>
        <begin position="1"/>
        <end position="13"/>
    </location>
</feature>
<sequence>MEILRERRRPRRRNWPEIEALKAPMNPPLKSYEGNVFSFAAPSHQEAENAAHDHGG</sequence>
<dbReference type="AlphaFoldDB" id="A0A0W8FDI6"/>
<protein>
    <submittedName>
        <fullName evidence="2">Uncharacterized protein</fullName>
    </submittedName>
</protein>
<feature type="region of interest" description="Disordered" evidence="1">
    <location>
        <begin position="1"/>
        <end position="29"/>
    </location>
</feature>
<comment type="caution">
    <text evidence="2">The sequence shown here is derived from an EMBL/GenBank/DDBJ whole genome shotgun (WGS) entry which is preliminary data.</text>
</comment>
<name>A0A0W8FDI6_9ZZZZ</name>
<gene>
    <name evidence="2" type="ORF">ASZ90_011874</name>
</gene>
<dbReference type="EMBL" id="LNQE01001382">
    <property type="protein sequence ID" value="KUG18419.1"/>
    <property type="molecule type" value="Genomic_DNA"/>
</dbReference>
<evidence type="ECO:0000313" key="2">
    <source>
        <dbReference type="EMBL" id="KUG18419.1"/>
    </source>
</evidence>
<accession>A0A0W8FDI6</accession>
<evidence type="ECO:0000256" key="1">
    <source>
        <dbReference type="SAM" id="MobiDB-lite"/>
    </source>
</evidence>
<reference evidence="2" key="1">
    <citation type="journal article" date="2015" name="Proc. Natl. Acad. Sci. U.S.A.">
        <title>Networks of energetic and metabolic interactions define dynamics in microbial communities.</title>
        <authorList>
            <person name="Embree M."/>
            <person name="Liu J.K."/>
            <person name="Al-Bassam M.M."/>
            <person name="Zengler K."/>
        </authorList>
    </citation>
    <scope>NUCLEOTIDE SEQUENCE</scope>
</reference>
<organism evidence="2">
    <name type="scientific">hydrocarbon metagenome</name>
    <dbReference type="NCBI Taxonomy" id="938273"/>
    <lineage>
        <taxon>unclassified sequences</taxon>
        <taxon>metagenomes</taxon>
        <taxon>ecological metagenomes</taxon>
    </lineage>
</organism>
<proteinExistence type="predicted"/>